<dbReference type="InterPro" id="IPR005913">
    <property type="entry name" value="dTDP_dehydrorham_reduct"/>
</dbReference>
<dbReference type="GO" id="GO:0006556">
    <property type="term" value="P:S-adenosylmethionine biosynthetic process"/>
    <property type="evidence" value="ECO:0007669"/>
    <property type="project" value="TreeGrafter"/>
</dbReference>
<dbReference type="PANTHER" id="PTHR10491">
    <property type="entry name" value="DTDP-4-DEHYDRORHAMNOSE REDUCTASE"/>
    <property type="match status" value="1"/>
</dbReference>
<evidence type="ECO:0000259" key="2">
    <source>
        <dbReference type="Pfam" id="PF18922"/>
    </source>
</evidence>
<dbReference type="InterPro" id="IPR029903">
    <property type="entry name" value="RmlD-like-bd"/>
</dbReference>
<organism evidence="3 4">
    <name type="scientific">Fusarium flagelliforme</name>
    <dbReference type="NCBI Taxonomy" id="2675880"/>
    <lineage>
        <taxon>Eukaryota</taxon>
        <taxon>Fungi</taxon>
        <taxon>Dikarya</taxon>
        <taxon>Ascomycota</taxon>
        <taxon>Pezizomycotina</taxon>
        <taxon>Sordariomycetes</taxon>
        <taxon>Hypocreomycetidae</taxon>
        <taxon>Hypocreales</taxon>
        <taxon>Nectriaceae</taxon>
        <taxon>Fusarium</taxon>
        <taxon>Fusarium incarnatum-equiseti species complex</taxon>
    </lineage>
</organism>
<dbReference type="InterPro" id="IPR036291">
    <property type="entry name" value="NAD(P)-bd_dom_sf"/>
</dbReference>
<dbReference type="Gene3D" id="3.40.50.720">
    <property type="entry name" value="NAD(P)-binding Rossmann-like Domain"/>
    <property type="match status" value="1"/>
</dbReference>
<dbReference type="GO" id="GO:0048269">
    <property type="term" value="C:methionine adenosyltransferase complex"/>
    <property type="evidence" value="ECO:0007669"/>
    <property type="project" value="TreeGrafter"/>
</dbReference>
<evidence type="ECO:0000313" key="3">
    <source>
        <dbReference type="EMBL" id="RFN51826.1"/>
    </source>
</evidence>
<dbReference type="Pfam" id="PF18922">
    <property type="entry name" value="DUF5672"/>
    <property type="match status" value="1"/>
</dbReference>
<gene>
    <name evidence="3" type="ORF">FIE12Z_3880</name>
</gene>
<reference evidence="3 4" key="1">
    <citation type="journal article" date="2018" name="PLoS Pathog.">
        <title>Evolution of structural diversity of trichothecenes, a family of toxins produced by plant pathogenic and entomopathogenic fungi.</title>
        <authorList>
            <person name="Proctor R.H."/>
            <person name="McCormick S.P."/>
            <person name="Kim H.S."/>
            <person name="Cardoza R.E."/>
            <person name="Stanley A.M."/>
            <person name="Lindo L."/>
            <person name="Kelly A."/>
            <person name="Brown D.W."/>
            <person name="Lee T."/>
            <person name="Vaughan M.M."/>
            <person name="Alexander N.J."/>
            <person name="Busman M."/>
            <person name="Gutierrez S."/>
        </authorList>
    </citation>
    <scope>NUCLEOTIDE SEQUENCE [LARGE SCALE GENOMIC DNA]</scope>
    <source>
        <strain evidence="3 4">NRRL 13405</strain>
    </source>
</reference>
<dbReference type="PANTHER" id="PTHR10491:SF4">
    <property type="entry name" value="METHIONINE ADENOSYLTRANSFERASE 2 SUBUNIT BETA"/>
    <property type="match status" value="1"/>
</dbReference>
<keyword evidence="4" id="KW-1185">Reference proteome</keyword>
<name>A0A395MV70_9HYPO</name>
<dbReference type="EMBL" id="PXXK01000090">
    <property type="protein sequence ID" value="RFN51826.1"/>
    <property type="molecule type" value="Genomic_DNA"/>
</dbReference>
<dbReference type="SUPFAM" id="SSF51735">
    <property type="entry name" value="NAD(P)-binding Rossmann-fold domains"/>
    <property type="match status" value="1"/>
</dbReference>
<dbReference type="Proteomes" id="UP000265631">
    <property type="component" value="Unassembled WGS sequence"/>
</dbReference>
<dbReference type="InterPro" id="IPR043729">
    <property type="entry name" value="DUF5672"/>
</dbReference>
<dbReference type="STRING" id="2594813.A0A395MV70"/>
<sequence length="594" mass="67487">MKALLTRRAFYAIISLALTWVLALSYRESLFNSVKSRLTSSESSSILIKDKVASITDTLFTPRLIPLILHYRAVLGPSWPIVFFTSQATFDKHFSPNSASTSAAWRQAVADGSIETRIISSEFNLTSRKGVNSYLSSPWIWEQLAPAKHVLVFQADAILCANAQKSIDDYLEWDFIGAPLNDTRQVFNGGLSLRNRQMTLDIVKSRDWWTDWNTKDAEYEGHGEDYWMSVLMRERGAHLPSVQEALTFSKQLPWHFEVPGDPIGYHRTRYITSFYERLDFVPFPSSNHPPTYLRDLNKHSLTTMPHRFLIWGETGWVAGHLKALLEQQGKDVHTTKVRMENMSEVAEELKRIQPTHVLNAAGCTGRPNVDWCEDNKAQTVRSNVIGTLTLADQCYQLGMHCTVFATGCIYQYDEKHPIGGPGFTEQDAPNFIGSFYSMTKGHVEPILSSYDNVLILRLRMPVSDDLHPRNFVTKILNYDHVVNIPNSNTILHDLLPLSITLAEYGDTGVFNFTNPGSVSHNQVLTLFREIVRPSLTWHNFSLEEQSHVIKAGRSNCLLDTSKLETKAREYGHTITDVYKAYRLCFERMKAAGIE</sequence>
<dbReference type="Pfam" id="PF04321">
    <property type="entry name" value="RmlD_sub_bind"/>
    <property type="match status" value="1"/>
</dbReference>
<dbReference type="AlphaFoldDB" id="A0A395MV70"/>
<dbReference type="GO" id="GO:0048270">
    <property type="term" value="F:methionine adenosyltransferase regulator activity"/>
    <property type="evidence" value="ECO:0007669"/>
    <property type="project" value="TreeGrafter"/>
</dbReference>
<comment type="caution">
    <text evidence="3">The sequence shown here is derived from an EMBL/GenBank/DDBJ whole genome shotgun (WGS) entry which is preliminary data.</text>
</comment>
<evidence type="ECO:0000259" key="1">
    <source>
        <dbReference type="Pfam" id="PF04321"/>
    </source>
</evidence>
<dbReference type="CDD" id="cd05254">
    <property type="entry name" value="dTDP_HR_like_SDR_e"/>
    <property type="match status" value="1"/>
</dbReference>
<evidence type="ECO:0000313" key="4">
    <source>
        <dbReference type="Proteomes" id="UP000265631"/>
    </source>
</evidence>
<protein>
    <submittedName>
        <fullName evidence="3">Dtdp-glucose 4,6-dehydratase</fullName>
    </submittedName>
</protein>
<proteinExistence type="predicted"/>
<feature type="domain" description="RmlD-like substrate binding" evidence="1">
    <location>
        <begin position="307"/>
        <end position="477"/>
    </location>
</feature>
<accession>A0A395MV70</accession>
<feature type="domain" description="DUF5672" evidence="2">
    <location>
        <begin position="114"/>
        <end position="266"/>
    </location>
</feature>